<accession>A0A318MZH3</accession>
<dbReference type="Pfam" id="PF10103">
    <property type="entry name" value="Zincin_2"/>
    <property type="match status" value="1"/>
</dbReference>
<protein>
    <submittedName>
        <fullName evidence="2">Hydrolase</fullName>
    </submittedName>
</protein>
<evidence type="ECO:0000256" key="1">
    <source>
        <dbReference type="SAM" id="MobiDB-lite"/>
    </source>
</evidence>
<organism evidence="2 3">
    <name type="scientific">Bifidobacterium asteroides</name>
    <dbReference type="NCBI Taxonomy" id="1684"/>
    <lineage>
        <taxon>Bacteria</taxon>
        <taxon>Bacillati</taxon>
        <taxon>Actinomycetota</taxon>
        <taxon>Actinomycetes</taxon>
        <taxon>Bifidobacteriales</taxon>
        <taxon>Bifidobacteriaceae</taxon>
        <taxon>Bifidobacterium</taxon>
    </lineage>
</organism>
<comment type="caution">
    <text evidence="2">The sequence shown here is derived from an EMBL/GenBank/DDBJ whole genome shotgun (WGS) entry which is preliminary data.</text>
</comment>
<dbReference type="GO" id="GO:0016787">
    <property type="term" value="F:hydrolase activity"/>
    <property type="evidence" value="ECO:0007669"/>
    <property type="project" value="UniProtKB-KW"/>
</dbReference>
<evidence type="ECO:0000313" key="2">
    <source>
        <dbReference type="EMBL" id="PXY89678.1"/>
    </source>
</evidence>
<dbReference type="InterPro" id="IPR042271">
    <property type="entry name" value="Zinicin_2_N"/>
</dbReference>
<sequence>MDENAIHQWLIECFGPVQGELAWSQFSQLPESIRSQMAAQGADQLPKPAEVQALIQAFTAGGLNTPADMQAQADQGPINIALAKNIALGRTRADQSDTTVTAEDSDRVARVMSEANLWLDTVCAFDPAPGQTEALTRAGWIEGSIDAWVQFASPVAQAVSEALTSVISQRFQGFDQGEISGMFAGPVPIPLPDNLKDPTTLMKLLGNTSFAMQLGQAAGELAKEVRGGFDQGIPLLKNPAGALIPQNIKAYAKSLELDLDEVTRYMALKEAAHARLYAAVPWLMPRFEALIGKYARGVSIDLDAVEDQLRDAEQINPESIAGAINLSNVGIEDTPEQKEALHSLGDLLALVDGWVDCVVWNAGMAHLPHLEQLREMTRRERAVGGPAEQTFESLLGLHLHPKQLREAADLWERITADEGVQGRDSHWSHPDLLPSLPVKEESDEGGASTSAEGQSEQKADTPATSVDWDAELDKLLNAEEKESSTNLTTSADSGTSDSQAADSDASHDQEHSDHETPGNQKSTGTDCEDTDDGHPDQNDSDRGDSEKDQT</sequence>
<dbReference type="OrthoDB" id="8478472at2"/>
<evidence type="ECO:0000313" key="3">
    <source>
        <dbReference type="Proteomes" id="UP000248128"/>
    </source>
</evidence>
<dbReference type="RefSeq" id="WP_110412558.1">
    <property type="nucleotide sequence ID" value="NZ_QGLK01000001.1"/>
</dbReference>
<name>A0A318MZH3_9BIFI</name>
<dbReference type="PANTHER" id="PTHR39420">
    <property type="match status" value="1"/>
</dbReference>
<dbReference type="Gene3D" id="1.20.150.30">
    <property type="entry name" value="Zincin-like metallopeptidase, N-terminal domain"/>
    <property type="match status" value="1"/>
</dbReference>
<reference evidence="2 3" key="1">
    <citation type="submission" date="2018-05" db="EMBL/GenBank/DDBJ databases">
        <title>Reference genomes for bee gut microbiota database.</title>
        <authorList>
            <person name="Ellegaard K.M."/>
        </authorList>
    </citation>
    <scope>NUCLEOTIDE SEQUENCE [LARGE SCALE GENOMIC DNA]</scope>
    <source>
        <strain evidence="2 3">ESL0199</strain>
    </source>
</reference>
<proteinExistence type="predicted"/>
<feature type="region of interest" description="Disordered" evidence="1">
    <location>
        <begin position="420"/>
        <end position="550"/>
    </location>
</feature>
<dbReference type="Proteomes" id="UP000248128">
    <property type="component" value="Unassembled WGS sequence"/>
</dbReference>
<dbReference type="PANTHER" id="PTHR39420:SF2">
    <property type="entry name" value="HYDROLASE"/>
    <property type="match status" value="1"/>
</dbReference>
<dbReference type="SUPFAM" id="SSF55486">
    <property type="entry name" value="Metalloproteases ('zincins'), catalytic domain"/>
    <property type="match status" value="1"/>
</dbReference>
<dbReference type="EMBL" id="QGLK01000001">
    <property type="protein sequence ID" value="PXY89678.1"/>
    <property type="molecule type" value="Genomic_DNA"/>
</dbReference>
<feature type="compositionally biased region" description="Polar residues" evidence="1">
    <location>
        <begin position="447"/>
        <end position="456"/>
    </location>
</feature>
<keyword evidence="2" id="KW-0378">Hydrolase</keyword>
<feature type="compositionally biased region" description="Basic and acidic residues" evidence="1">
    <location>
        <begin position="504"/>
        <end position="516"/>
    </location>
</feature>
<dbReference type="InterPro" id="IPR018766">
    <property type="entry name" value="Zinicin_2"/>
</dbReference>
<feature type="compositionally biased region" description="Low complexity" evidence="1">
    <location>
        <begin position="488"/>
        <end position="503"/>
    </location>
</feature>
<dbReference type="AlphaFoldDB" id="A0A318MZH3"/>
<feature type="compositionally biased region" description="Basic and acidic residues" evidence="1">
    <location>
        <begin position="532"/>
        <end position="550"/>
    </location>
</feature>
<gene>
    <name evidence="2" type="ORF">DKK74_02235</name>
</gene>
<feature type="compositionally biased region" description="Basic and acidic residues" evidence="1">
    <location>
        <begin position="420"/>
        <end position="429"/>
    </location>
</feature>
<dbReference type="NCBIfam" id="TIGR03624">
    <property type="entry name" value="putative hydrolase"/>
    <property type="match status" value="1"/>
</dbReference>
<feature type="compositionally biased region" description="Basic and acidic residues" evidence="1">
    <location>
        <begin position="471"/>
        <end position="483"/>
    </location>
</feature>